<evidence type="ECO:0000313" key="1">
    <source>
        <dbReference type="EMBL" id="EXY73317.1"/>
    </source>
</evidence>
<accession>A0A015SSP4</accession>
<dbReference type="EMBL" id="JGCY01000368">
    <property type="protein sequence ID" value="EXY73317.1"/>
    <property type="molecule type" value="Genomic_DNA"/>
</dbReference>
<dbReference type="AlphaFoldDB" id="A0A015SSP4"/>
<gene>
    <name evidence="1" type="ORF">M124_2916</name>
</gene>
<evidence type="ECO:0000313" key="2">
    <source>
        <dbReference type="Proteomes" id="UP000020529"/>
    </source>
</evidence>
<sequence length="120" mass="14163">MEIPVLAKTMELDNLYHIYLFYVDDRWCAFGCSAYYLSIMYPELDDFTEAFFTSDGDYLPFLPVTEPCLLNLSDYYNTLVSDTHIQVSVPPTVYSYRNGYDKWCTKLFVDKNKLHILKHQ</sequence>
<protein>
    <submittedName>
        <fullName evidence="1">Uncharacterized protein</fullName>
    </submittedName>
</protein>
<dbReference type="RefSeq" id="WP_022347916.1">
    <property type="nucleotide sequence ID" value="NZ_JGCY01000368.1"/>
</dbReference>
<name>A0A015SSP4_BACFG</name>
<dbReference type="PATRIC" id="fig|1339315.3.peg.3593"/>
<reference evidence="1 2" key="1">
    <citation type="submission" date="2014-02" db="EMBL/GenBank/DDBJ databases">
        <authorList>
            <person name="Sears C."/>
            <person name="Carroll K."/>
            <person name="Sack B.R."/>
            <person name="Qadri F."/>
            <person name="Myers L.L."/>
            <person name="Chung G.-T."/>
            <person name="Escheverria P."/>
            <person name="Fraser C.M."/>
            <person name="Sadzewicz L."/>
            <person name="Shefchek K.A."/>
            <person name="Tallon L."/>
            <person name="Das S.P."/>
            <person name="Daugherty S."/>
            <person name="Mongodin E.F."/>
        </authorList>
    </citation>
    <scope>NUCLEOTIDE SEQUENCE [LARGE SCALE GENOMIC DNA]</scope>
    <source>
        <strain evidence="2">3988T(B)14</strain>
    </source>
</reference>
<organism evidence="1 2">
    <name type="scientific">Bacteroides fragilis str. 3988T(B)14</name>
    <dbReference type="NCBI Taxonomy" id="1339315"/>
    <lineage>
        <taxon>Bacteria</taxon>
        <taxon>Pseudomonadati</taxon>
        <taxon>Bacteroidota</taxon>
        <taxon>Bacteroidia</taxon>
        <taxon>Bacteroidales</taxon>
        <taxon>Bacteroidaceae</taxon>
        <taxon>Bacteroides</taxon>
    </lineage>
</organism>
<proteinExistence type="predicted"/>
<comment type="caution">
    <text evidence="1">The sequence shown here is derived from an EMBL/GenBank/DDBJ whole genome shotgun (WGS) entry which is preliminary data.</text>
</comment>
<dbReference type="Proteomes" id="UP000020529">
    <property type="component" value="Unassembled WGS sequence"/>
</dbReference>